<keyword evidence="2" id="KW-1185">Reference proteome</keyword>
<protein>
    <submittedName>
        <fullName evidence="1">Uncharacterized protein</fullName>
    </submittedName>
</protein>
<evidence type="ECO:0000313" key="1">
    <source>
        <dbReference type="EMBL" id="PDX61099.1"/>
    </source>
</evidence>
<organism evidence="1 2">
    <name type="scientific">Faecalibacterium langellae</name>
    <dbReference type="NCBI Taxonomy" id="3435293"/>
    <lineage>
        <taxon>Bacteria</taxon>
        <taxon>Bacillati</taxon>
        <taxon>Bacillota</taxon>
        <taxon>Clostridia</taxon>
        <taxon>Eubacteriales</taxon>
        <taxon>Oscillospiraceae</taxon>
        <taxon>Faecalibacterium</taxon>
    </lineage>
</organism>
<dbReference type="EMBL" id="NMTR01000019">
    <property type="protein sequence ID" value="PDX61099.1"/>
    <property type="molecule type" value="Genomic_DNA"/>
</dbReference>
<proteinExistence type="predicted"/>
<comment type="caution">
    <text evidence="1">The sequence shown here is derived from an EMBL/GenBank/DDBJ whole genome shotgun (WGS) entry which is preliminary data.</text>
</comment>
<accession>A0ACC9CZ98</accession>
<gene>
    <name evidence="1" type="ORF">CGS49_07965</name>
</gene>
<evidence type="ECO:0000313" key="2">
    <source>
        <dbReference type="Proteomes" id="UP000220959"/>
    </source>
</evidence>
<reference evidence="1 2" key="1">
    <citation type="journal article" date="2017" name="Front. Microbiol.">
        <title>New Insights into the Diversity of the Genus Faecalibacterium.</title>
        <authorList>
            <person name="Benevides L."/>
            <person name="Burman S."/>
            <person name="Martin R."/>
            <person name="Robert V."/>
            <person name="Thomas M."/>
            <person name="Miquel S."/>
            <person name="Chain F."/>
            <person name="Sokol H."/>
            <person name="Bermudez-Humaran L.G."/>
            <person name="Morrison M."/>
            <person name="Langella P."/>
            <person name="Azevedo V.A."/>
            <person name="Chatel J.M."/>
            <person name="Soares S."/>
        </authorList>
    </citation>
    <scope>NUCLEOTIDE SEQUENCE [LARGE SCALE GENOMIC DNA]</scope>
    <source>
        <strain evidence="2">CNCM I-4541</strain>
    </source>
</reference>
<sequence length="437" mass="49621">MAGQRISVLQRARMQREMRKESRTGKMRNSMKQTEQRMKTRWILVFLAMLVCFCGWWAVRKEGFFADELYSYGLSNSDYAPFLSWYYNGERAYSGTSAEHIYSREDFMSYVAVQEGQRFDYASVYYNQTQDVHPPVFYFLLHTVCSLFPGSFTKWTGLGLNFALFGGTIAALYALGMEIFEGENSWKKSLFVCALYAFSGEAISNATMIRMYMLLTLFTTMLALLLAKALRRPTLVRYLLIGIVIYLGMLTQYFYVIYAFLLCAVYDFYLMLRREWKHVVQFSAAALAGVGGMMLTFPCWLAQLHSQSTVSLDTTTDNILNLSQYPKGPLELTGWSIVEFGVGAGIMALLLLVALTKRFLPGKLRQTVLIAPRAKLITIPALAAFIVIAVISPYKSLRYVYHLQPLEALFCGCGFFAVLDTLGQNARKKITQAVCVH</sequence>
<name>A0ACC9CZ98_9FIRM</name>
<dbReference type="Proteomes" id="UP000220959">
    <property type="component" value="Unassembled WGS sequence"/>
</dbReference>